<dbReference type="Gene3D" id="2.20.140.10">
    <property type="entry name" value="WGR domain"/>
    <property type="match status" value="1"/>
</dbReference>
<comment type="caution">
    <text evidence="2">The sequence shown here is derived from an EMBL/GenBank/DDBJ whole genome shotgun (WGS) entry which is preliminary data.</text>
</comment>
<evidence type="ECO:0000313" key="2">
    <source>
        <dbReference type="EMBL" id="MBT1689195.1"/>
    </source>
</evidence>
<keyword evidence="3" id="KW-1185">Reference proteome</keyword>
<name>A0AAP2GK38_9BACT</name>
<evidence type="ECO:0000259" key="1">
    <source>
        <dbReference type="Pfam" id="PF05406"/>
    </source>
</evidence>
<dbReference type="Gene3D" id="1.25.40.10">
    <property type="entry name" value="Tetratricopeptide repeat domain"/>
    <property type="match status" value="2"/>
</dbReference>
<sequence>MRKFFLYLSDEFNRFWQIEVLNSSSTITITEGSVGTLGKVTNRVCLSEKEALKEAVMMAYEKQREGYYEGQEGFIKKYELPRSLKESLVAERTFIIRDQKVVLPQAADIRLISVLVEHQPDLICPGRTPGEDPYRHLRGVYCTTAYELAMLRDETTDRRLIWLPLLELYARWDAAEKQIYIYPGQTWADIEQDIAGYLDPHPDDKARYNNIECSYAVWDYFDFKPYNLPERINEIINTPSETRRERAEEFMRQYEMRLLRHPATEYMEDAYNALVTLYHLIGQWYEEDADYYKAVKWFERSLLIVHQLHSPQIRVFADIFLQLSFCYLEMSRFDLSLLYINLYQRYDPKSQEACEQIRDSIERSRALYEKAMEAYWKALEVVTAESYEEAIRITHQALEVAPNDPALHFNLACFYSIINQDREALYYFELALKKGFNDEEKIRNDEDLRNIRDHKEFIEILTKYFP</sequence>
<dbReference type="AlphaFoldDB" id="A0AAP2GK38"/>
<gene>
    <name evidence="2" type="ORF">KK078_21700</name>
</gene>
<protein>
    <submittedName>
        <fullName evidence="2">WGR domain-containing protein</fullName>
    </submittedName>
</protein>
<organism evidence="2 3">
    <name type="scientific">Dawidia soli</name>
    <dbReference type="NCBI Taxonomy" id="2782352"/>
    <lineage>
        <taxon>Bacteria</taxon>
        <taxon>Pseudomonadati</taxon>
        <taxon>Bacteroidota</taxon>
        <taxon>Cytophagia</taxon>
        <taxon>Cytophagales</taxon>
        <taxon>Chryseotaleaceae</taxon>
        <taxon>Dawidia</taxon>
    </lineage>
</organism>
<dbReference type="SUPFAM" id="SSF48452">
    <property type="entry name" value="TPR-like"/>
    <property type="match status" value="1"/>
</dbReference>
<accession>A0AAP2GK38</accession>
<dbReference type="InterPro" id="IPR008893">
    <property type="entry name" value="WGR_domain"/>
</dbReference>
<evidence type="ECO:0000313" key="3">
    <source>
        <dbReference type="Proteomes" id="UP001319180"/>
    </source>
</evidence>
<dbReference type="Pfam" id="PF05406">
    <property type="entry name" value="WGR"/>
    <property type="match status" value="1"/>
</dbReference>
<dbReference type="InterPro" id="IPR011990">
    <property type="entry name" value="TPR-like_helical_dom_sf"/>
</dbReference>
<proteinExistence type="predicted"/>
<reference evidence="2 3" key="1">
    <citation type="submission" date="2021-05" db="EMBL/GenBank/DDBJ databases">
        <title>A Polyphasic approach of four new species of the genus Ohtaekwangia: Ohtaekwangia histidinii sp. nov., Ohtaekwangia cretensis sp. nov., Ohtaekwangia indiensis sp. nov., Ohtaekwangia reichenbachii sp. nov. from diverse environment.</title>
        <authorList>
            <person name="Octaviana S."/>
        </authorList>
    </citation>
    <scope>NUCLEOTIDE SEQUENCE [LARGE SCALE GENOMIC DNA]</scope>
    <source>
        <strain evidence="2 3">PWU37</strain>
    </source>
</reference>
<dbReference type="Proteomes" id="UP001319180">
    <property type="component" value="Unassembled WGS sequence"/>
</dbReference>
<dbReference type="RefSeq" id="WP_254092419.1">
    <property type="nucleotide sequence ID" value="NZ_JAHESC010000037.1"/>
</dbReference>
<feature type="domain" description="WGR" evidence="1">
    <location>
        <begin position="11"/>
        <end position="72"/>
    </location>
</feature>
<dbReference type="EMBL" id="JAHESC010000037">
    <property type="protein sequence ID" value="MBT1689195.1"/>
    <property type="molecule type" value="Genomic_DNA"/>
</dbReference>
<dbReference type="NCBIfam" id="NF047558">
    <property type="entry name" value="TPR_END_plus"/>
    <property type="match status" value="1"/>
</dbReference>